<gene>
    <name evidence="11" type="ORF">MIND_00157000</name>
</gene>
<dbReference type="OrthoDB" id="28748at2759"/>
<evidence type="ECO:0000313" key="11">
    <source>
        <dbReference type="EMBL" id="KAF7316382.1"/>
    </source>
</evidence>
<evidence type="ECO:0000256" key="6">
    <source>
        <dbReference type="ARBA" id="ARBA00022824"/>
    </source>
</evidence>
<dbReference type="GO" id="GO:0016255">
    <property type="term" value="P:attachment of GPI anchor to protein"/>
    <property type="evidence" value="ECO:0007669"/>
    <property type="project" value="InterPro"/>
</dbReference>
<dbReference type="PANTHER" id="PTHR21072:SF13">
    <property type="entry name" value="GPI TRANSAMIDASE COMPONENT PIG-S"/>
    <property type="match status" value="1"/>
</dbReference>
<keyword evidence="7 10" id="KW-1133">Transmembrane helix</keyword>
<dbReference type="Pfam" id="PF10510">
    <property type="entry name" value="PIG-S"/>
    <property type="match status" value="2"/>
</dbReference>
<evidence type="ECO:0000313" key="12">
    <source>
        <dbReference type="Proteomes" id="UP000636479"/>
    </source>
</evidence>
<organism evidence="11 12">
    <name type="scientific">Mycena indigotica</name>
    <dbReference type="NCBI Taxonomy" id="2126181"/>
    <lineage>
        <taxon>Eukaryota</taxon>
        <taxon>Fungi</taxon>
        <taxon>Dikarya</taxon>
        <taxon>Basidiomycota</taxon>
        <taxon>Agaricomycotina</taxon>
        <taxon>Agaricomycetes</taxon>
        <taxon>Agaricomycetidae</taxon>
        <taxon>Agaricales</taxon>
        <taxon>Marasmiineae</taxon>
        <taxon>Mycenaceae</taxon>
        <taxon>Mycena</taxon>
    </lineage>
</organism>
<evidence type="ECO:0000256" key="8">
    <source>
        <dbReference type="ARBA" id="ARBA00023136"/>
    </source>
</evidence>
<evidence type="ECO:0000256" key="1">
    <source>
        <dbReference type="ARBA" id="ARBA00004477"/>
    </source>
</evidence>
<evidence type="ECO:0000256" key="9">
    <source>
        <dbReference type="ARBA" id="ARBA00023180"/>
    </source>
</evidence>
<feature type="transmembrane region" description="Helical" evidence="10">
    <location>
        <begin position="454"/>
        <end position="473"/>
    </location>
</feature>
<keyword evidence="9" id="KW-0325">Glycoprotein</keyword>
<evidence type="ECO:0000256" key="5">
    <source>
        <dbReference type="ARBA" id="ARBA00022692"/>
    </source>
</evidence>
<keyword evidence="12" id="KW-1185">Reference proteome</keyword>
<comment type="caution">
    <text evidence="11">The sequence shown here is derived from an EMBL/GenBank/DDBJ whole genome shotgun (WGS) entry which is preliminary data.</text>
</comment>
<accession>A0A8H6WG26</accession>
<keyword evidence="4" id="KW-0337">GPI-anchor biosynthesis</keyword>
<proteinExistence type="inferred from homology"/>
<comment type="similarity">
    <text evidence="3">Belongs to the PIGS family.</text>
</comment>
<dbReference type="EMBL" id="JACAZF010000001">
    <property type="protein sequence ID" value="KAF7316382.1"/>
    <property type="molecule type" value="Genomic_DNA"/>
</dbReference>
<name>A0A8H6WG26_9AGAR</name>
<dbReference type="GO" id="GO:0006506">
    <property type="term" value="P:GPI anchor biosynthetic process"/>
    <property type="evidence" value="ECO:0007669"/>
    <property type="project" value="UniProtKB-UniPathway"/>
</dbReference>
<dbReference type="GeneID" id="59341011"/>
<evidence type="ECO:0000256" key="4">
    <source>
        <dbReference type="ARBA" id="ARBA00022502"/>
    </source>
</evidence>
<dbReference type="InterPro" id="IPR019540">
    <property type="entry name" value="PtdIno-glycan_biosynth_class_S"/>
</dbReference>
<evidence type="ECO:0000256" key="2">
    <source>
        <dbReference type="ARBA" id="ARBA00004687"/>
    </source>
</evidence>
<keyword evidence="8 10" id="KW-0472">Membrane</keyword>
<evidence type="ECO:0000256" key="7">
    <source>
        <dbReference type="ARBA" id="ARBA00022989"/>
    </source>
</evidence>
<protein>
    <submittedName>
        <fullName evidence="11">GPI transamidase component PIG-S</fullName>
    </submittedName>
</protein>
<dbReference type="GO" id="GO:0042765">
    <property type="term" value="C:GPI-anchor transamidase complex"/>
    <property type="evidence" value="ECO:0007669"/>
    <property type="project" value="InterPro"/>
</dbReference>
<dbReference type="UniPathway" id="UPA00196"/>
<dbReference type="PANTHER" id="PTHR21072">
    <property type="entry name" value="GPI TRANSAMIDASE COMPONENT PIG-S"/>
    <property type="match status" value="1"/>
</dbReference>
<evidence type="ECO:0000256" key="10">
    <source>
        <dbReference type="SAM" id="Phobius"/>
    </source>
</evidence>
<comment type="subcellular location">
    <subcellularLocation>
        <location evidence="1">Endoplasmic reticulum membrane</location>
        <topology evidence="1">Multi-pass membrane protein</topology>
    </subcellularLocation>
</comment>
<evidence type="ECO:0000256" key="3">
    <source>
        <dbReference type="ARBA" id="ARBA00005316"/>
    </source>
</evidence>
<comment type="pathway">
    <text evidence="2">Glycolipid biosynthesis; glycosylphosphatidylinositol-anchor biosynthesis.</text>
</comment>
<keyword evidence="6" id="KW-0256">Endoplasmic reticulum</keyword>
<dbReference type="RefSeq" id="XP_037226405.1">
    <property type="nucleotide sequence ID" value="XM_037358495.1"/>
</dbReference>
<dbReference type="AlphaFoldDB" id="A0A8H6WG26"/>
<dbReference type="Proteomes" id="UP000636479">
    <property type="component" value="Unassembled WGS sequence"/>
</dbReference>
<sequence>MPPHVHPPNTALRDPSSLFYQKESNRRLIIAAYWVVLIAALPIWWKTTSIERLSLPSSRVNSQAAKQLRLPIEIALEDVSLVKHLQQELDQRREQSPLVWNGLDVTVQSKTENGSYTIVHDDNRVVASERRLTFPLRKTTVPALADTLTGLLVPRLNSHRVAHYAPRYRLAFTLLNEDAAAGDTINGWDISKAISDHLSPIFDALSVLHNFTVESQVQFHAPLAFSPRTLSEGVGLTPEDLTVFVNSAEWTLSSSVSNDPVLHFLVFVPSATRRPMYILNSQGEPTSANSFLLPQWGGIIIYNPPAEDTLQSPMRPLPPTALNTIFSKFGKQLLALLGVARLPAGVDNSHTGILTGWQLDALLRRRAFENAAEAAETLQSIVKLVNQIENMPVGQDVRGDVQDSLDALDRIYASPIKSLNATLQHSANALTLASRAFFNPGMLALLYFPTEHKFAVYMPLFASAVIPLLATAVREIAAWRRQRREAP</sequence>
<feature type="transmembrane region" description="Helical" evidence="10">
    <location>
        <begin position="28"/>
        <end position="45"/>
    </location>
</feature>
<reference evidence="11" key="1">
    <citation type="submission" date="2020-05" db="EMBL/GenBank/DDBJ databases">
        <title>Mycena genomes resolve the evolution of fungal bioluminescence.</title>
        <authorList>
            <person name="Tsai I.J."/>
        </authorList>
    </citation>
    <scope>NUCLEOTIDE SEQUENCE</scope>
    <source>
        <strain evidence="11">171206Taipei</strain>
    </source>
</reference>
<keyword evidence="5 10" id="KW-0812">Transmembrane</keyword>